<accession>A0A0E9TMR1</accession>
<name>A0A0E9TMR1_ANGAN</name>
<dbReference type="EMBL" id="GBXM01054407">
    <property type="protein sequence ID" value="JAH54170.1"/>
    <property type="molecule type" value="Transcribed_RNA"/>
</dbReference>
<reference evidence="1" key="2">
    <citation type="journal article" date="2015" name="Fish Shellfish Immunol.">
        <title>Early steps in the European eel (Anguilla anguilla)-Vibrio vulnificus interaction in the gills: Role of the RtxA13 toxin.</title>
        <authorList>
            <person name="Callol A."/>
            <person name="Pajuelo D."/>
            <person name="Ebbesson L."/>
            <person name="Teles M."/>
            <person name="MacKenzie S."/>
            <person name="Amaro C."/>
        </authorList>
    </citation>
    <scope>NUCLEOTIDE SEQUENCE</scope>
</reference>
<proteinExistence type="predicted"/>
<protein>
    <submittedName>
        <fullName evidence="1">Uncharacterized protein</fullName>
    </submittedName>
</protein>
<organism evidence="1">
    <name type="scientific">Anguilla anguilla</name>
    <name type="common">European freshwater eel</name>
    <name type="synonym">Muraena anguilla</name>
    <dbReference type="NCBI Taxonomy" id="7936"/>
    <lineage>
        <taxon>Eukaryota</taxon>
        <taxon>Metazoa</taxon>
        <taxon>Chordata</taxon>
        <taxon>Craniata</taxon>
        <taxon>Vertebrata</taxon>
        <taxon>Euteleostomi</taxon>
        <taxon>Actinopterygii</taxon>
        <taxon>Neopterygii</taxon>
        <taxon>Teleostei</taxon>
        <taxon>Anguilliformes</taxon>
        <taxon>Anguillidae</taxon>
        <taxon>Anguilla</taxon>
    </lineage>
</organism>
<evidence type="ECO:0000313" key="1">
    <source>
        <dbReference type="EMBL" id="JAH54170.1"/>
    </source>
</evidence>
<reference evidence="1" key="1">
    <citation type="submission" date="2014-11" db="EMBL/GenBank/DDBJ databases">
        <authorList>
            <person name="Amaro Gonzalez C."/>
        </authorList>
    </citation>
    <scope>NUCLEOTIDE SEQUENCE</scope>
</reference>
<sequence length="9" mass="1178">MSNYLMPHW</sequence>